<dbReference type="Gene3D" id="1.20.120.450">
    <property type="entry name" value="dinb family like domain"/>
    <property type="match status" value="1"/>
</dbReference>
<comment type="caution">
    <text evidence="3">The sequence shown here is derived from an EMBL/GenBank/DDBJ whole genome shotgun (WGS) entry which is preliminary data.</text>
</comment>
<evidence type="ECO:0000313" key="4">
    <source>
        <dbReference type="Proteomes" id="UP001165283"/>
    </source>
</evidence>
<keyword evidence="3" id="KW-0413">Isomerase</keyword>
<proteinExistence type="predicted"/>
<protein>
    <submittedName>
        <fullName evidence="3">Maleylpyruvate isomerase family mycothiol-dependent enzyme</fullName>
    </submittedName>
</protein>
<dbReference type="SUPFAM" id="SSF55718">
    <property type="entry name" value="SCP-like"/>
    <property type="match status" value="1"/>
</dbReference>
<dbReference type="SUPFAM" id="SSF109854">
    <property type="entry name" value="DinB/YfiT-like putative metalloenzymes"/>
    <property type="match status" value="1"/>
</dbReference>
<dbReference type="InterPro" id="IPR017517">
    <property type="entry name" value="Maleyloyr_isom"/>
</dbReference>
<organism evidence="3 4">
    <name type="scientific">Pseudonocardia humida</name>
    <dbReference type="NCBI Taxonomy" id="2800819"/>
    <lineage>
        <taxon>Bacteria</taxon>
        <taxon>Bacillati</taxon>
        <taxon>Actinomycetota</taxon>
        <taxon>Actinomycetes</taxon>
        <taxon>Pseudonocardiales</taxon>
        <taxon>Pseudonocardiaceae</taxon>
        <taxon>Pseudonocardia</taxon>
    </lineage>
</organism>
<evidence type="ECO:0000313" key="3">
    <source>
        <dbReference type="EMBL" id="MCO1659486.1"/>
    </source>
</evidence>
<evidence type="ECO:0000259" key="2">
    <source>
        <dbReference type="Pfam" id="PF11716"/>
    </source>
</evidence>
<feature type="domain" description="MDMPI C-terminal" evidence="1">
    <location>
        <begin position="145"/>
        <end position="224"/>
    </location>
</feature>
<gene>
    <name evidence="3" type="ORF">KDL28_30885</name>
</gene>
<dbReference type="Gene3D" id="3.30.1050.20">
    <property type="match status" value="1"/>
</dbReference>
<dbReference type="Pfam" id="PF07398">
    <property type="entry name" value="MDMPI_C"/>
    <property type="match status" value="1"/>
</dbReference>
<dbReference type="Pfam" id="PF11716">
    <property type="entry name" value="MDMPI_N"/>
    <property type="match status" value="1"/>
</dbReference>
<dbReference type="NCBIfam" id="TIGR03083">
    <property type="entry name" value="maleylpyruvate isomerase family mycothiol-dependent enzyme"/>
    <property type="match status" value="1"/>
</dbReference>
<dbReference type="InterPro" id="IPR034660">
    <property type="entry name" value="DinB/YfiT-like"/>
</dbReference>
<sequence length="227" mass="23915">MGAGTEFLGHAVDALHDDALREPSTLPGWTRAHVVAHVARNAEALTRLATWARTGVETPMYPDRAARAAEIEASAQAPAETLRRELTSTARDLDAALAALDATTWQSTVRSALGRPLPATEVPWMRIREVWLHAVDLDAGAGLSDLPPEVVDALLDDASATLSTRDGCPSAVLAPDDREQRWQLGEPGGSVTVSGPAAAVMGWLIGRTDGADLTTTGGPLPTPPPWL</sequence>
<dbReference type="Proteomes" id="UP001165283">
    <property type="component" value="Unassembled WGS sequence"/>
</dbReference>
<dbReference type="InterPro" id="IPR024344">
    <property type="entry name" value="MDMPI_metal-binding"/>
</dbReference>
<dbReference type="InterPro" id="IPR010872">
    <property type="entry name" value="MDMPI_C-term_domain"/>
</dbReference>
<dbReference type="InterPro" id="IPR036527">
    <property type="entry name" value="SCP2_sterol-bd_dom_sf"/>
</dbReference>
<name>A0ABT1A931_9PSEU</name>
<evidence type="ECO:0000259" key="1">
    <source>
        <dbReference type="Pfam" id="PF07398"/>
    </source>
</evidence>
<reference evidence="3" key="1">
    <citation type="submission" date="2021-04" db="EMBL/GenBank/DDBJ databases">
        <title>Pseudonocardia sp. nov., isolated from sandy soil of mangrove forest.</title>
        <authorList>
            <person name="Zan Z."/>
            <person name="Huang R."/>
            <person name="Liu W."/>
        </authorList>
    </citation>
    <scope>NUCLEOTIDE SEQUENCE</scope>
    <source>
        <strain evidence="3">S2-4</strain>
    </source>
</reference>
<accession>A0ABT1A931</accession>
<dbReference type="GO" id="GO:0016853">
    <property type="term" value="F:isomerase activity"/>
    <property type="evidence" value="ECO:0007669"/>
    <property type="project" value="UniProtKB-KW"/>
</dbReference>
<feature type="domain" description="Mycothiol-dependent maleylpyruvate isomerase metal-binding" evidence="2">
    <location>
        <begin position="3"/>
        <end position="137"/>
    </location>
</feature>
<keyword evidence="4" id="KW-1185">Reference proteome</keyword>
<dbReference type="EMBL" id="JAGSOV010000066">
    <property type="protein sequence ID" value="MCO1659486.1"/>
    <property type="molecule type" value="Genomic_DNA"/>
</dbReference>